<name>A0A3P3Y8S4_PLABS</name>
<proteinExistence type="predicted"/>
<evidence type="ECO:0000313" key="2">
    <source>
        <dbReference type="Proteomes" id="UP000290189"/>
    </source>
</evidence>
<reference evidence="1 2" key="1">
    <citation type="submission" date="2018-03" db="EMBL/GenBank/DDBJ databases">
        <authorList>
            <person name="Fogelqvist J."/>
        </authorList>
    </citation>
    <scope>NUCLEOTIDE SEQUENCE [LARGE SCALE GENOMIC DNA]</scope>
</reference>
<evidence type="ECO:0000313" key="1">
    <source>
        <dbReference type="EMBL" id="SPQ96572.1"/>
    </source>
</evidence>
<gene>
    <name evidence="1" type="ORF">PLBR_LOCUS3787</name>
</gene>
<geneLocation type="mitochondrion" evidence="1"/>
<keyword evidence="1" id="KW-0496">Mitochondrion</keyword>
<accession>A0A3P3Y8S4</accession>
<dbReference type="AlphaFoldDB" id="A0A3P3Y8S4"/>
<sequence length="229" mass="25321">MGRDAVTVSASRVIVGRLLSGWAAGEPGMEVTFERDRITMSLPNDRIVTLQPSSRGRHIPPIADIAFNVAWPPCFIAIRPVAPHDGLPRSFNPEGHPPGSGAVETRYITLVVDRDIEELRRRIESICQHLSSSFTLIAGLHRIVQFDPISERAQCSMQVLPRRRHSAPIPYTDATSGRNSPSIDWWPPRRFSELFATNAGLAGVSQAFTAFSIKFYDAFFLGQRCLGGP</sequence>
<dbReference type="EMBL" id="OVEO01000006">
    <property type="protein sequence ID" value="SPQ96572.1"/>
    <property type="molecule type" value="Genomic_DNA"/>
</dbReference>
<protein>
    <submittedName>
        <fullName evidence="1">Uncharacterized protein</fullName>
    </submittedName>
</protein>
<organism evidence="1 2">
    <name type="scientific">Plasmodiophora brassicae</name>
    <name type="common">Clubroot disease agent</name>
    <dbReference type="NCBI Taxonomy" id="37360"/>
    <lineage>
        <taxon>Eukaryota</taxon>
        <taxon>Sar</taxon>
        <taxon>Rhizaria</taxon>
        <taxon>Endomyxa</taxon>
        <taxon>Phytomyxea</taxon>
        <taxon>Plasmodiophorida</taxon>
        <taxon>Plasmodiophoridae</taxon>
        <taxon>Plasmodiophora</taxon>
    </lineage>
</organism>
<dbReference type="Proteomes" id="UP000290189">
    <property type="component" value="Unassembled WGS sequence"/>
</dbReference>